<evidence type="ECO:0000313" key="3">
    <source>
        <dbReference type="Proteomes" id="UP000886998"/>
    </source>
</evidence>
<evidence type="ECO:0000313" key="2">
    <source>
        <dbReference type="EMBL" id="GFY60031.1"/>
    </source>
</evidence>
<dbReference type="AlphaFoldDB" id="A0A8X7C749"/>
<sequence length="148" mass="16404">MLKIVHGVLLLTFALEYEASQSTRLCNQQSDCFYPQECCAKRAFQDESYCVPMRQLNEICLDAGLDELLLNGKYDINCPCAFGLKCLKQGTLTPNGDILYSGLPRCRNSFFFSPYASAYSNTSPNGGANAYSNTNSNARANAYAYARK</sequence>
<dbReference type="Proteomes" id="UP000886998">
    <property type="component" value="Unassembled WGS sequence"/>
</dbReference>
<accession>A0A8X7C749</accession>
<dbReference type="Gene3D" id="2.10.80.10">
    <property type="entry name" value="Lipase, subunit A"/>
    <property type="match status" value="1"/>
</dbReference>
<feature type="signal peptide" evidence="1">
    <location>
        <begin position="1"/>
        <end position="19"/>
    </location>
</feature>
<name>A0A8X7C749_9ARAC</name>
<organism evidence="2 3">
    <name type="scientific">Trichonephila inaurata madagascariensis</name>
    <dbReference type="NCBI Taxonomy" id="2747483"/>
    <lineage>
        <taxon>Eukaryota</taxon>
        <taxon>Metazoa</taxon>
        <taxon>Ecdysozoa</taxon>
        <taxon>Arthropoda</taxon>
        <taxon>Chelicerata</taxon>
        <taxon>Arachnida</taxon>
        <taxon>Araneae</taxon>
        <taxon>Araneomorphae</taxon>
        <taxon>Entelegynae</taxon>
        <taxon>Araneoidea</taxon>
        <taxon>Nephilidae</taxon>
        <taxon>Trichonephila</taxon>
        <taxon>Trichonephila inaurata</taxon>
    </lineage>
</organism>
<proteinExistence type="predicted"/>
<keyword evidence="3" id="KW-1185">Reference proteome</keyword>
<dbReference type="OrthoDB" id="6433669at2759"/>
<evidence type="ECO:0000256" key="1">
    <source>
        <dbReference type="SAM" id="SignalP"/>
    </source>
</evidence>
<reference evidence="2" key="1">
    <citation type="submission" date="2020-08" db="EMBL/GenBank/DDBJ databases">
        <title>Multicomponent nature underlies the extraordinary mechanical properties of spider dragline silk.</title>
        <authorList>
            <person name="Kono N."/>
            <person name="Nakamura H."/>
            <person name="Mori M."/>
            <person name="Yoshida Y."/>
            <person name="Ohtoshi R."/>
            <person name="Malay A.D."/>
            <person name="Moran D.A.P."/>
            <person name="Tomita M."/>
            <person name="Numata K."/>
            <person name="Arakawa K."/>
        </authorList>
    </citation>
    <scope>NUCLEOTIDE SEQUENCE</scope>
</reference>
<keyword evidence="1" id="KW-0732">Signal</keyword>
<gene>
    <name evidence="2" type="primary">AVEN_148349_1</name>
    <name evidence="2" type="ORF">TNIN_43641</name>
</gene>
<protein>
    <submittedName>
        <fullName evidence="2">Prokineticin domain-containing protein</fullName>
    </submittedName>
</protein>
<comment type="caution">
    <text evidence="2">The sequence shown here is derived from an EMBL/GenBank/DDBJ whole genome shotgun (WGS) entry which is preliminary data.</text>
</comment>
<dbReference type="EMBL" id="BMAV01012939">
    <property type="protein sequence ID" value="GFY60031.1"/>
    <property type="molecule type" value="Genomic_DNA"/>
</dbReference>
<feature type="chain" id="PRO_5036456734" evidence="1">
    <location>
        <begin position="20"/>
        <end position="148"/>
    </location>
</feature>